<evidence type="ECO:0000256" key="1">
    <source>
        <dbReference type="ARBA" id="ARBA00022801"/>
    </source>
</evidence>
<organism evidence="4 5">
    <name type="scientific">Parashewanella curva</name>
    <dbReference type="NCBI Taxonomy" id="2338552"/>
    <lineage>
        <taxon>Bacteria</taxon>
        <taxon>Pseudomonadati</taxon>
        <taxon>Pseudomonadota</taxon>
        <taxon>Gammaproteobacteria</taxon>
        <taxon>Alteromonadales</taxon>
        <taxon>Shewanellaceae</taxon>
        <taxon>Parashewanella</taxon>
    </lineage>
</organism>
<dbReference type="InterPro" id="IPR029058">
    <property type="entry name" value="AB_hydrolase_fold"/>
</dbReference>
<protein>
    <submittedName>
        <fullName evidence="4">Alpha/beta hydrolase</fullName>
    </submittedName>
</protein>
<evidence type="ECO:0000313" key="5">
    <source>
        <dbReference type="Proteomes" id="UP000281474"/>
    </source>
</evidence>
<feature type="transmembrane region" description="Helical" evidence="2">
    <location>
        <begin position="62"/>
        <end position="80"/>
    </location>
</feature>
<dbReference type="Pfam" id="PF00561">
    <property type="entry name" value="Abhydrolase_1"/>
    <property type="match status" value="1"/>
</dbReference>
<keyword evidence="5" id="KW-1185">Reference proteome</keyword>
<dbReference type="PANTHER" id="PTHR46118">
    <property type="entry name" value="PROTEIN ABHD11"/>
    <property type="match status" value="1"/>
</dbReference>
<keyword evidence="2" id="KW-1133">Transmembrane helix</keyword>
<reference evidence="4 5" key="1">
    <citation type="submission" date="2018-09" db="EMBL/GenBank/DDBJ databases">
        <title>Phylogeny of the Shewanellaceae, and recommendation for two new genera, Pseudoshewanella and Parashewanella.</title>
        <authorList>
            <person name="Wang G."/>
        </authorList>
    </citation>
    <scope>NUCLEOTIDE SEQUENCE [LARGE SCALE GENOMIC DNA]</scope>
    <source>
        <strain evidence="4 5">C51</strain>
    </source>
</reference>
<gene>
    <name evidence="4" type="ORF">D5018_19025</name>
</gene>
<keyword evidence="2" id="KW-0472">Membrane</keyword>
<keyword evidence="2" id="KW-0812">Transmembrane</keyword>
<evidence type="ECO:0000259" key="3">
    <source>
        <dbReference type="Pfam" id="PF00561"/>
    </source>
</evidence>
<proteinExistence type="predicted"/>
<evidence type="ECO:0000256" key="2">
    <source>
        <dbReference type="SAM" id="Phobius"/>
    </source>
</evidence>
<accession>A0A3L8PRU8</accession>
<dbReference type="OrthoDB" id="6251202at2"/>
<dbReference type="GO" id="GO:0016787">
    <property type="term" value="F:hydrolase activity"/>
    <property type="evidence" value="ECO:0007669"/>
    <property type="project" value="UniProtKB-KW"/>
</dbReference>
<dbReference type="SUPFAM" id="SSF53474">
    <property type="entry name" value="alpha/beta-Hydrolases"/>
    <property type="match status" value="1"/>
</dbReference>
<feature type="domain" description="AB hydrolase-1" evidence="3">
    <location>
        <begin position="47"/>
        <end position="110"/>
    </location>
</feature>
<dbReference type="Proteomes" id="UP000281474">
    <property type="component" value="Unassembled WGS sequence"/>
</dbReference>
<dbReference type="EMBL" id="QZEI01000097">
    <property type="protein sequence ID" value="RLV58115.1"/>
    <property type="molecule type" value="Genomic_DNA"/>
</dbReference>
<keyword evidence="1 4" id="KW-0378">Hydrolase</keyword>
<sequence>MTKTKSKIELHLIPGTMCNEKLWSKILPYLENDFELVYLDIPLDKNLDEITEIFKDKIQSKAINLIGFSLGGYLATYFAMKYPECISRLFVISNSPCELPSEEIKQRNQMLSYIKQHGYTGISRKKAASMLDTKHQSDELVNLILEMDNDLGEQTLISQYQLTSSRMDLAQHIKCFEFPSYFYFSENDPLVNKIWINNTSQYDTKIKVLETSGSGHMLPIEKPLELAGYIQLWASEQ</sequence>
<dbReference type="RefSeq" id="WP_121840569.1">
    <property type="nucleotide sequence ID" value="NZ_ML014846.1"/>
</dbReference>
<name>A0A3L8PRU8_9GAMM</name>
<dbReference type="InterPro" id="IPR000073">
    <property type="entry name" value="AB_hydrolase_1"/>
</dbReference>
<evidence type="ECO:0000313" key="4">
    <source>
        <dbReference type="EMBL" id="RLV58115.1"/>
    </source>
</evidence>
<dbReference type="AlphaFoldDB" id="A0A3L8PRU8"/>
<comment type="caution">
    <text evidence="4">The sequence shown here is derived from an EMBL/GenBank/DDBJ whole genome shotgun (WGS) entry which is preliminary data.</text>
</comment>
<dbReference type="Gene3D" id="3.40.50.1820">
    <property type="entry name" value="alpha/beta hydrolase"/>
    <property type="match status" value="1"/>
</dbReference>
<dbReference type="PANTHER" id="PTHR46118:SF4">
    <property type="entry name" value="PROTEIN ABHD11"/>
    <property type="match status" value="1"/>
</dbReference>